<gene>
    <name evidence="2" type="ORF">CEXT_210741</name>
</gene>
<accession>A0AAV4XLW8</accession>
<evidence type="ECO:0000256" key="1">
    <source>
        <dbReference type="SAM" id="MobiDB-lite"/>
    </source>
</evidence>
<feature type="region of interest" description="Disordered" evidence="1">
    <location>
        <begin position="16"/>
        <end position="55"/>
    </location>
</feature>
<feature type="compositionally biased region" description="Basic and acidic residues" evidence="1">
    <location>
        <begin position="45"/>
        <end position="55"/>
    </location>
</feature>
<name>A0AAV4XLW8_CAEEX</name>
<dbReference type="EMBL" id="BPLR01000479">
    <property type="protein sequence ID" value="GIY95054.1"/>
    <property type="molecule type" value="Genomic_DNA"/>
</dbReference>
<keyword evidence="3" id="KW-1185">Reference proteome</keyword>
<proteinExistence type="predicted"/>
<reference evidence="2 3" key="1">
    <citation type="submission" date="2021-06" db="EMBL/GenBank/DDBJ databases">
        <title>Caerostris extrusa draft genome.</title>
        <authorList>
            <person name="Kono N."/>
            <person name="Arakawa K."/>
        </authorList>
    </citation>
    <scope>NUCLEOTIDE SEQUENCE [LARGE SCALE GENOMIC DNA]</scope>
</reference>
<comment type="caution">
    <text evidence="2">The sequence shown here is derived from an EMBL/GenBank/DDBJ whole genome shotgun (WGS) entry which is preliminary data.</text>
</comment>
<dbReference type="AlphaFoldDB" id="A0AAV4XLW8"/>
<protein>
    <submittedName>
        <fullName evidence="2">Uncharacterized protein</fullName>
    </submittedName>
</protein>
<evidence type="ECO:0000313" key="3">
    <source>
        <dbReference type="Proteomes" id="UP001054945"/>
    </source>
</evidence>
<dbReference type="Proteomes" id="UP001054945">
    <property type="component" value="Unassembled WGS sequence"/>
</dbReference>
<sequence>MNENYRLRAELARNSKLPGGVLDSPGGEPSSSEIYVPSKLHRKKDKSDLGKRTPENHFSALTPNCWCTTLSFLVSPSTPPPSFTVGTIQFLKHANRKPRFETILHITQKEKRCI</sequence>
<organism evidence="2 3">
    <name type="scientific">Caerostris extrusa</name>
    <name type="common">Bark spider</name>
    <name type="synonym">Caerostris bankana</name>
    <dbReference type="NCBI Taxonomy" id="172846"/>
    <lineage>
        <taxon>Eukaryota</taxon>
        <taxon>Metazoa</taxon>
        <taxon>Ecdysozoa</taxon>
        <taxon>Arthropoda</taxon>
        <taxon>Chelicerata</taxon>
        <taxon>Arachnida</taxon>
        <taxon>Araneae</taxon>
        <taxon>Araneomorphae</taxon>
        <taxon>Entelegynae</taxon>
        <taxon>Araneoidea</taxon>
        <taxon>Araneidae</taxon>
        <taxon>Caerostris</taxon>
    </lineage>
</organism>
<evidence type="ECO:0000313" key="2">
    <source>
        <dbReference type="EMBL" id="GIY95054.1"/>
    </source>
</evidence>